<dbReference type="EMBL" id="AZHF01000001">
    <property type="protein sequence ID" value="OAA82175.1"/>
    <property type="molecule type" value="Genomic_DNA"/>
</dbReference>
<accession>A0A169YHM0</accession>
<protein>
    <submittedName>
        <fullName evidence="2">Uncharacterized protein</fullName>
    </submittedName>
</protein>
<proteinExistence type="predicted"/>
<reference evidence="2 3" key="1">
    <citation type="journal article" date="2016" name="Genome Biol. Evol.">
        <title>Divergent and convergent evolution of fungal pathogenicity.</title>
        <authorList>
            <person name="Shang Y."/>
            <person name="Xiao G."/>
            <person name="Zheng P."/>
            <person name="Cen K."/>
            <person name="Zhan S."/>
            <person name="Wang C."/>
        </authorList>
    </citation>
    <scope>NUCLEOTIDE SEQUENCE [LARGE SCALE GENOMIC DNA]</scope>
    <source>
        <strain evidence="2 3">RCEF 1005</strain>
    </source>
</reference>
<organism evidence="2 3">
    <name type="scientific">Akanthomyces lecanii RCEF 1005</name>
    <dbReference type="NCBI Taxonomy" id="1081108"/>
    <lineage>
        <taxon>Eukaryota</taxon>
        <taxon>Fungi</taxon>
        <taxon>Dikarya</taxon>
        <taxon>Ascomycota</taxon>
        <taxon>Pezizomycotina</taxon>
        <taxon>Sordariomycetes</taxon>
        <taxon>Hypocreomycetidae</taxon>
        <taxon>Hypocreales</taxon>
        <taxon>Cordycipitaceae</taxon>
        <taxon>Akanthomyces</taxon>
        <taxon>Cordyceps confragosa</taxon>
    </lineage>
</organism>
<comment type="caution">
    <text evidence="2">The sequence shown here is derived from an EMBL/GenBank/DDBJ whole genome shotgun (WGS) entry which is preliminary data.</text>
</comment>
<feature type="compositionally biased region" description="Polar residues" evidence="1">
    <location>
        <begin position="131"/>
        <end position="140"/>
    </location>
</feature>
<dbReference type="AlphaFoldDB" id="A0A169YHM0"/>
<evidence type="ECO:0000313" key="2">
    <source>
        <dbReference type="EMBL" id="OAA82175.1"/>
    </source>
</evidence>
<dbReference type="Proteomes" id="UP000076881">
    <property type="component" value="Unassembled WGS sequence"/>
</dbReference>
<evidence type="ECO:0000256" key="1">
    <source>
        <dbReference type="SAM" id="MobiDB-lite"/>
    </source>
</evidence>
<evidence type="ECO:0000313" key="3">
    <source>
        <dbReference type="Proteomes" id="UP000076881"/>
    </source>
</evidence>
<feature type="compositionally biased region" description="Basic residues" evidence="1">
    <location>
        <begin position="105"/>
        <end position="115"/>
    </location>
</feature>
<name>A0A169YHM0_CORDF</name>
<feature type="region of interest" description="Disordered" evidence="1">
    <location>
        <begin position="95"/>
        <end position="160"/>
    </location>
</feature>
<sequence length="178" mass="20145">MCRGDLYIEKHCCAHLVRWYQVVVPINGCGGRCKKPYTWTYRSIIISESPCKPCFQAGDWVLYAGAWCSRDEAQRWGLQQPPAQVAPQLMDASYSTGSINQRGGQRGKAKRRHSQRTPPLVEPRTIDAPYSTESINQRGDQQGEAKRRRSQRTPLLVQPQMVDYSYTAGSLIQQGGRN</sequence>
<keyword evidence="3" id="KW-1185">Reference proteome</keyword>
<gene>
    <name evidence="2" type="ORF">LEL_01720</name>
</gene>